<dbReference type="Gene3D" id="3.40.50.150">
    <property type="entry name" value="Vaccinia Virus protein VP39"/>
    <property type="match status" value="1"/>
</dbReference>
<dbReference type="AlphaFoldDB" id="A0A2G9T9J7"/>
<protein>
    <submittedName>
        <fullName evidence="1">Uncharacterized protein</fullName>
    </submittedName>
</protein>
<dbReference type="EMBL" id="KZ394151">
    <property type="protein sequence ID" value="PIO54646.1"/>
    <property type="molecule type" value="Genomic_DNA"/>
</dbReference>
<sequence>LLRANLDSSKWDIDKGGLASDSYLMTMIEEFFKSGALDLRRDVTGKVLSIGLGAGYINSFLHHHFPNLDPKMLEIAQKWYGLEMDESHRVIIDDGMAFIKKAVENGINDSLSLKALCFSTKGQYVMENKEI</sequence>
<feature type="non-terminal residue" evidence="1">
    <location>
        <position position="1"/>
    </location>
</feature>
<evidence type="ECO:0000313" key="1">
    <source>
        <dbReference type="EMBL" id="PIO54646.1"/>
    </source>
</evidence>
<organism evidence="1 2">
    <name type="scientific">Teladorsagia circumcincta</name>
    <name type="common">Brown stomach worm</name>
    <name type="synonym">Ostertagia circumcincta</name>
    <dbReference type="NCBI Taxonomy" id="45464"/>
    <lineage>
        <taxon>Eukaryota</taxon>
        <taxon>Metazoa</taxon>
        <taxon>Ecdysozoa</taxon>
        <taxon>Nematoda</taxon>
        <taxon>Chromadorea</taxon>
        <taxon>Rhabditida</taxon>
        <taxon>Rhabditina</taxon>
        <taxon>Rhabditomorpha</taxon>
        <taxon>Strongyloidea</taxon>
        <taxon>Trichostrongylidae</taxon>
        <taxon>Teladorsagia</taxon>
    </lineage>
</organism>
<name>A0A2G9T9J7_TELCI</name>
<keyword evidence="2" id="KW-1185">Reference proteome</keyword>
<accession>A0A2G9T9J7</accession>
<gene>
    <name evidence="1" type="ORF">TELCIR_23984</name>
</gene>
<dbReference type="SUPFAM" id="SSF53335">
    <property type="entry name" value="S-adenosyl-L-methionine-dependent methyltransferases"/>
    <property type="match status" value="1"/>
</dbReference>
<dbReference type="OrthoDB" id="2016285at2759"/>
<evidence type="ECO:0000313" key="2">
    <source>
        <dbReference type="Proteomes" id="UP000230423"/>
    </source>
</evidence>
<dbReference type="InterPro" id="IPR029063">
    <property type="entry name" value="SAM-dependent_MTases_sf"/>
</dbReference>
<reference evidence="1 2" key="1">
    <citation type="submission" date="2015-09" db="EMBL/GenBank/DDBJ databases">
        <title>Draft genome of the parasitic nematode Teladorsagia circumcincta isolate WARC Sus (inbred).</title>
        <authorList>
            <person name="Mitreva M."/>
        </authorList>
    </citation>
    <scope>NUCLEOTIDE SEQUENCE [LARGE SCALE GENOMIC DNA]</scope>
    <source>
        <strain evidence="1 2">S</strain>
    </source>
</reference>
<dbReference type="Proteomes" id="UP000230423">
    <property type="component" value="Unassembled WGS sequence"/>
</dbReference>
<proteinExistence type="predicted"/>